<keyword evidence="4 7" id="KW-0812">Transmembrane</keyword>
<comment type="subcellular location">
    <subcellularLocation>
        <location evidence="1">Cell membrane</location>
        <topology evidence="1">Multi-pass membrane protein</topology>
    </subcellularLocation>
</comment>
<keyword evidence="5 7" id="KW-1133">Transmembrane helix</keyword>
<dbReference type="GO" id="GO:0032259">
    <property type="term" value="P:methylation"/>
    <property type="evidence" value="ECO:0007669"/>
    <property type="project" value="UniProtKB-KW"/>
</dbReference>
<feature type="transmembrane region" description="Helical" evidence="7">
    <location>
        <begin position="6"/>
        <end position="28"/>
    </location>
</feature>
<dbReference type="PANTHER" id="PTHR30487:SF0">
    <property type="entry name" value="PREPILIN LEADER PEPTIDASE_N-METHYLTRANSFERASE-RELATED"/>
    <property type="match status" value="1"/>
</dbReference>
<feature type="transmembrane region" description="Helical" evidence="7">
    <location>
        <begin position="151"/>
        <end position="172"/>
    </location>
</feature>
<protein>
    <submittedName>
        <fullName evidence="10">Type IV leader peptidase/N-methyltransferase</fullName>
    </submittedName>
</protein>
<name>A0A174UXY3_9CLOT</name>
<evidence type="ECO:0000259" key="9">
    <source>
        <dbReference type="Pfam" id="PF06750"/>
    </source>
</evidence>
<feature type="transmembrane region" description="Helical" evidence="7">
    <location>
        <begin position="193"/>
        <end position="215"/>
    </location>
</feature>
<comment type="similarity">
    <text evidence="2">Belongs to the peptidase A24 family.</text>
</comment>
<organism evidence="10 11">
    <name type="scientific">Clostridium baratii</name>
    <dbReference type="NCBI Taxonomy" id="1561"/>
    <lineage>
        <taxon>Bacteria</taxon>
        <taxon>Bacillati</taxon>
        <taxon>Bacillota</taxon>
        <taxon>Clostridia</taxon>
        <taxon>Eubacteriales</taxon>
        <taxon>Clostridiaceae</taxon>
        <taxon>Clostridium</taxon>
    </lineage>
</organism>
<dbReference type="RefSeq" id="WP_055208501.1">
    <property type="nucleotide sequence ID" value="NZ_CZBO01000006.1"/>
</dbReference>
<evidence type="ECO:0000256" key="4">
    <source>
        <dbReference type="ARBA" id="ARBA00022692"/>
    </source>
</evidence>
<feature type="domain" description="Prepilin type IV endopeptidase peptidase" evidence="8">
    <location>
        <begin position="104"/>
        <end position="210"/>
    </location>
</feature>
<dbReference type="GO" id="GO:0006465">
    <property type="term" value="P:signal peptide processing"/>
    <property type="evidence" value="ECO:0007669"/>
    <property type="project" value="TreeGrafter"/>
</dbReference>
<accession>A0A174UXY3</accession>
<dbReference type="GO" id="GO:0008168">
    <property type="term" value="F:methyltransferase activity"/>
    <property type="evidence" value="ECO:0007669"/>
    <property type="project" value="UniProtKB-KW"/>
</dbReference>
<evidence type="ECO:0000259" key="8">
    <source>
        <dbReference type="Pfam" id="PF01478"/>
    </source>
</evidence>
<dbReference type="InterPro" id="IPR050882">
    <property type="entry name" value="Prepilin_peptidase/N-MTase"/>
</dbReference>
<evidence type="ECO:0000313" key="10">
    <source>
        <dbReference type="EMBL" id="CUQ27294.1"/>
    </source>
</evidence>
<feature type="transmembrane region" description="Helical" evidence="7">
    <location>
        <begin position="74"/>
        <end position="94"/>
    </location>
</feature>
<dbReference type="AlphaFoldDB" id="A0A174UXY3"/>
<dbReference type="GO" id="GO:0004190">
    <property type="term" value="F:aspartic-type endopeptidase activity"/>
    <property type="evidence" value="ECO:0007669"/>
    <property type="project" value="InterPro"/>
</dbReference>
<dbReference type="GO" id="GO:0005886">
    <property type="term" value="C:plasma membrane"/>
    <property type="evidence" value="ECO:0007669"/>
    <property type="project" value="UniProtKB-SubCell"/>
</dbReference>
<evidence type="ECO:0000256" key="5">
    <source>
        <dbReference type="ARBA" id="ARBA00022989"/>
    </source>
</evidence>
<dbReference type="Proteomes" id="UP000095563">
    <property type="component" value="Unassembled WGS sequence"/>
</dbReference>
<evidence type="ECO:0000256" key="3">
    <source>
        <dbReference type="ARBA" id="ARBA00022475"/>
    </source>
</evidence>
<reference evidence="10 11" key="1">
    <citation type="submission" date="2015-09" db="EMBL/GenBank/DDBJ databases">
        <authorList>
            <consortium name="Pathogen Informatics"/>
        </authorList>
    </citation>
    <scope>NUCLEOTIDE SEQUENCE [LARGE SCALE GENOMIC DNA]</scope>
    <source>
        <strain evidence="10 11">2789STDY5834956</strain>
    </source>
</reference>
<feature type="transmembrane region" description="Helical" evidence="7">
    <location>
        <begin position="123"/>
        <end position="145"/>
    </location>
</feature>
<dbReference type="InterPro" id="IPR010627">
    <property type="entry name" value="Prepilin_pept_A24_N"/>
</dbReference>
<gene>
    <name evidence="10" type="primary">outO</name>
    <name evidence="10" type="ORF">ERS852568_02597</name>
</gene>
<dbReference type="EMBL" id="CZBO01000006">
    <property type="protein sequence ID" value="CUQ27294.1"/>
    <property type="molecule type" value="Genomic_DNA"/>
</dbReference>
<feature type="transmembrane region" description="Helical" evidence="7">
    <location>
        <begin position="221"/>
        <end position="240"/>
    </location>
</feature>
<keyword evidence="10" id="KW-0489">Methyltransferase</keyword>
<keyword evidence="10" id="KW-0808">Transferase</keyword>
<dbReference type="PANTHER" id="PTHR30487">
    <property type="entry name" value="TYPE 4 PREPILIN-LIKE PROTEINS LEADER PEPTIDE-PROCESSING ENZYME"/>
    <property type="match status" value="1"/>
</dbReference>
<feature type="domain" description="Prepilin peptidase A24 N-terminal" evidence="9">
    <location>
        <begin position="11"/>
        <end position="94"/>
    </location>
</feature>
<dbReference type="InterPro" id="IPR000045">
    <property type="entry name" value="Prepilin_IV_endopep_pep"/>
</dbReference>
<evidence type="ECO:0000256" key="2">
    <source>
        <dbReference type="ARBA" id="ARBA00005801"/>
    </source>
</evidence>
<dbReference type="Gene3D" id="1.20.120.1220">
    <property type="match status" value="1"/>
</dbReference>
<proteinExistence type="inferred from homology"/>
<evidence type="ECO:0000256" key="1">
    <source>
        <dbReference type="ARBA" id="ARBA00004651"/>
    </source>
</evidence>
<evidence type="ECO:0000256" key="6">
    <source>
        <dbReference type="ARBA" id="ARBA00023136"/>
    </source>
</evidence>
<dbReference type="Pfam" id="PF06750">
    <property type="entry name" value="A24_N_bact"/>
    <property type="match status" value="1"/>
</dbReference>
<keyword evidence="6 7" id="KW-0472">Membrane</keyword>
<keyword evidence="3" id="KW-1003">Cell membrane</keyword>
<sequence length="253" mass="28556">MESLLVIALFIFGAIIGSFLNVCIYRIIKEESIVYPPSHCGSCEENLKAIDLIPIISYIFLKGRCRYCKEKVSIQYPIVEAITGILFLLIYLKFGFSLELIKYMFFTSLLIVIGIIDFKTQDVYTSTIVTGLIGGLIFLVINYVIGNEIHIINTVLAMIIPALILFIFYYFGAMGFGDVEIVFFSGLFLNLKLSLLNLFLSIVLGGIVALIMMIYKKTEKGAMMAFGPYISIAAYITIIFGDELIKWYIMTFF</sequence>
<evidence type="ECO:0000313" key="11">
    <source>
        <dbReference type="Proteomes" id="UP000095563"/>
    </source>
</evidence>
<dbReference type="Pfam" id="PF01478">
    <property type="entry name" value="Peptidase_A24"/>
    <property type="match status" value="1"/>
</dbReference>
<evidence type="ECO:0000256" key="7">
    <source>
        <dbReference type="SAM" id="Phobius"/>
    </source>
</evidence>